<dbReference type="Proteomes" id="UP000698059">
    <property type="component" value="Unassembled WGS sequence"/>
</dbReference>
<feature type="transmembrane region" description="Helical" evidence="1">
    <location>
        <begin position="6"/>
        <end position="23"/>
    </location>
</feature>
<evidence type="ECO:0000313" key="3">
    <source>
        <dbReference type="Proteomes" id="UP000698059"/>
    </source>
</evidence>
<dbReference type="RefSeq" id="WP_205307953.1">
    <property type="nucleotide sequence ID" value="NZ_BAAAVF010000007.1"/>
</dbReference>
<name>A0ABS2LJ50_9CELL</name>
<evidence type="ECO:0000313" key="2">
    <source>
        <dbReference type="EMBL" id="MBM7480138.1"/>
    </source>
</evidence>
<feature type="transmembrane region" description="Helical" evidence="1">
    <location>
        <begin position="101"/>
        <end position="121"/>
    </location>
</feature>
<comment type="caution">
    <text evidence="2">The sequence shown here is derived from an EMBL/GenBank/DDBJ whole genome shotgun (WGS) entry which is preliminary data.</text>
</comment>
<reference evidence="2 3" key="1">
    <citation type="submission" date="2021-01" db="EMBL/GenBank/DDBJ databases">
        <title>Sequencing the genomes of 1000 actinobacteria strains.</title>
        <authorList>
            <person name="Klenk H.-P."/>
        </authorList>
    </citation>
    <scope>NUCLEOTIDE SEQUENCE [LARGE SCALE GENOMIC DNA]</scope>
    <source>
        <strain evidence="2 3">DSM 46000</strain>
    </source>
</reference>
<keyword evidence="1" id="KW-1133">Transmembrane helix</keyword>
<keyword evidence="3" id="KW-1185">Reference proteome</keyword>
<sequence>MDDGAVATVIAAVLTIGGGFWQSRRTSHRDRDRIEQDLRILTALPGDSEGKSALRTSIDQRVLGLLGGSAERRDVGGVTIALIFLIVCALTVWQGYSGGSWWRLLWVAAAITGSIGLYGLVESWKKVARDASGRRVSR</sequence>
<proteinExistence type="predicted"/>
<evidence type="ECO:0000256" key="1">
    <source>
        <dbReference type="SAM" id="Phobius"/>
    </source>
</evidence>
<feature type="transmembrane region" description="Helical" evidence="1">
    <location>
        <begin position="75"/>
        <end position="95"/>
    </location>
</feature>
<organism evidence="2 3">
    <name type="scientific">Oerskovia jenensis</name>
    <dbReference type="NCBI Taxonomy" id="162169"/>
    <lineage>
        <taxon>Bacteria</taxon>
        <taxon>Bacillati</taxon>
        <taxon>Actinomycetota</taxon>
        <taxon>Actinomycetes</taxon>
        <taxon>Micrococcales</taxon>
        <taxon>Cellulomonadaceae</taxon>
        <taxon>Oerskovia</taxon>
    </lineage>
</organism>
<keyword evidence="1" id="KW-0472">Membrane</keyword>
<accession>A0ABS2LJ50</accession>
<dbReference type="EMBL" id="JAFBBO010000001">
    <property type="protein sequence ID" value="MBM7480138.1"/>
    <property type="molecule type" value="Genomic_DNA"/>
</dbReference>
<gene>
    <name evidence="2" type="ORF">JOD49_003058</name>
</gene>
<protein>
    <submittedName>
        <fullName evidence="2">Uncharacterized protein</fullName>
    </submittedName>
</protein>
<keyword evidence="1" id="KW-0812">Transmembrane</keyword>